<dbReference type="InterPro" id="IPR032834">
    <property type="entry name" value="NatK-like_C"/>
</dbReference>
<evidence type="ECO:0000313" key="5">
    <source>
        <dbReference type="EMBL" id="MZS90032.1"/>
    </source>
</evidence>
<dbReference type="Pfam" id="PF14501">
    <property type="entry name" value="HATPase_c_5"/>
    <property type="match status" value="1"/>
</dbReference>
<feature type="transmembrane region" description="Helical" evidence="2">
    <location>
        <begin position="91"/>
        <end position="112"/>
    </location>
</feature>
<proteinExistence type="predicted"/>
<keyword evidence="2" id="KW-1133">Transmembrane helix</keyword>
<evidence type="ECO:0000313" key="4">
    <source>
        <dbReference type="EMBL" id="MZL32601.1"/>
    </source>
</evidence>
<dbReference type="EMBL" id="WWVQ01000009">
    <property type="protein sequence ID" value="MZL32601.1"/>
    <property type="molecule type" value="Genomic_DNA"/>
</dbReference>
<keyword evidence="2" id="KW-0472">Membrane</keyword>
<dbReference type="RefSeq" id="WP_161233482.1">
    <property type="nucleotide sequence ID" value="NZ_JADNBV010000032.1"/>
</dbReference>
<organism evidence="5 6">
    <name type="scientific">Blautia wexlerae</name>
    <dbReference type="NCBI Taxonomy" id="418240"/>
    <lineage>
        <taxon>Bacteria</taxon>
        <taxon>Bacillati</taxon>
        <taxon>Bacillota</taxon>
        <taxon>Clostridia</taxon>
        <taxon>Lachnospirales</taxon>
        <taxon>Lachnospiraceae</taxon>
        <taxon>Blautia</taxon>
    </lineage>
</organism>
<feature type="coiled-coil region" evidence="1">
    <location>
        <begin position="228"/>
        <end position="258"/>
    </location>
</feature>
<dbReference type="PANTHER" id="PTHR40448:SF1">
    <property type="entry name" value="TWO-COMPONENT SENSOR HISTIDINE KINASE"/>
    <property type="match status" value="1"/>
</dbReference>
<gene>
    <name evidence="5" type="ORF">GT712_13350</name>
    <name evidence="4" type="ORF">GT728_05125</name>
</gene>
<dbReference type="Proteomes" id="UP000477285">
    <property type="component" value="Unassembled WGS sequence"/>
</dbReference>
<feature type="transmembrane region" description="Helical" evidence="2">
    <location>
        <begin position="197"/>
        <end position="223"/>
    </location>
</feature>
<dbReference type="InterPro" id="IPR036890">
    <property type="entry name" value="HATPase_C_sf"/>
</dbReference>
<evidence type="ECO:0000256" key="1">
    <source>
        <dbReference type="SAM" id="Coils"/>
    </source>
</evidence>
<dbReference type="EMBL" id="WWVF01000027">
    <property type="protein sequence ID" value="MZS90032.1"/>
    <property type="molecule type" value="Genomic_DNA"/>
</dbReference>
<evidence type="ECO:0000256" key="2">
    <source>
        <dbReference type="SAM" id="Phobius"/>
    </source>
</evidence>
<feature type="transmembrane region" description="Helical" evidence="2">
    <location>
        <begin position="124"/>
        <end position="147"/>
    </location>
</feature>
<feature type="transmembrane region" description="Helical" evidence="2">
    <location>
        <begin position="167"/>
        <end position="185"/>
    </location>
</feature>
<keyword evidence="2" id="KW-0812">Transmembrane</keyword>
<feature type="domain" description="Sensor histidine kinase NatK-like C-terminal" evidence="3">
    <location>
        <begin position="338"/>
        <end position="438"/>
    </location>
</feature>
<dbReference type="Proteomes" id="UP000477156">
    <property type="component" value="Unassembled WGS sequence"/>
</dbReference>
<dbReference type="Gene3D" id="3.30.565.10">
    <property type="entry name" value="Histidine kinase-like ATPase, C-terminal domain"/>
    <property type="match status" value="1"/>
</dbReference>
<feature type="transmembrane region" description="Helical" evidence="2">
    <location>
        <begin position="7"/>
        <end position="25"/>
    </location>
</feature>
<feature type="transmembrane region" description="Helical" evidence="2">
    <location>
        <begin position="37"/>
        <end position="58"/>
    </location>
</feature>
<reference evidence="6 7" key="1">
    <citation type="journal article" date="2019" name="Nat. Med.">
        <title>A library of human gut bacterial isolates paired with longitudinal multiomics data enables mechanistic microbiome research.</title>
        <authorList>
            <person name="Poyet M."/>
            <person name="Groussin M."/>
            <person name="Gibbons S.M."/>
            <person name="Avila-Pacheco J."/>
            <person name="Jiang X."/>
            <person name="Kearney S.M."/>
            <person name="Perrotta A.R."/>
            <person name="Berdy B."/>
            <person name="Zhao S."/>
            <person name="Lieberman T.D."/>
            <person name="Swanson P.K."/>
            <person name="Smith M."/>
            <person name="Roesemann S."/>
            <person name="Alexander J.E."/>
            <person name="Rich S.A."/>
            <person name="Livny J."/>
            <person name="Vlamakis H."/>
            <person name="Clish C."/>
            <person name="Bullock K."/>
            <person name="Deik A."/>
            <person name="Scott J."/>
            <person name="Pierce K.A."/>
            <person name="Xavier R.J."/>
            <person name="Alm E.J."/>
        </authorList>
    </citation>
    <scope>NUCLEOTIDE SEQUENCE [LARGE SCALE GENOMIC DNA]</scope>
    <source>
        <strain evidence="4 7">BIOML-A1</strain>
        <strain evidence="5 6">BIOML-A12</strain>
    </source>
</reference>
<dbReference type="SUPFAM" id="SSF55874">
    <property type="entry name" value="ATPase domain of HSP90 chaperone/DNA topoisomerase II/histidine kinase"/>
    <property type="match status" value="1"/>
</dbReference>
<evidence type="ECO:0000259" key="3">
    <source>
        <dbReference type="Pfam" id="PF14501"/>
    </source>
</evidence>
<sequence length="440" mass="50019">MTDILRPVLELFVIIPGILLAYLPVKNYLRQTPLKLTAWLLPLLLGICILGGAVCCALQIPTRWFLFPLLPVIMLIYHKTLKISVWKSVSVFLAVFAVFTCVKSLSRAVNALMTADLHITGNELWLHTGAGIFYNVICLLFVLAAWYPACHCVQTMVTDENFAQTWYVFWILPVIFIGVNLFMIPKHRSTLYTGRILQCYIVFSLVLLIILLLFYVLFLMMAVSLNKNARLQQENHFLSLQQERYENLCMAIEEARQARHDIRHHFVQLSSLAEQGDIEKIRKYLSAATGKISGYNLHFCENQAVDSVFGYYSTIAERENIPFHALVSLPADLSIDEINLCLVFSNLLENAIQASVKTAPARRKINVEVYPHHNHLLLIHVENTFDGKIQQKNNIFQSSKRSGNGIGIESVRHITDKNGGACDFTYKEDGIFSAKIMLRI</sequence>
<comment type="caution">
    <text evidence="5">The sequence shown here is derived from an EMBL/GenBank/DDBJ whole genome shotgun (WGS) entry which is preliminary data.</text>
</comment>
<keyword evidence="1" id="KW-0175">Coiled coil</keyword>
<name>A0A6L8XVY3_9FIRM</name>
<protein>
    <submittedName>
        <fullName evidence="5">GHKL domain-containing protein</fullName>
    </submittedName>
</protein>
<dbReference type="AlphaFoldDB" id="A0A6L8XVY3"/>
<dbReference type="GO" id="GO:0042802">
    <property type="term" value="F:identical protein binding"/>
    <property type="evidence" value="ECO:0007669"/>
    <property type="project" value="TreeGrafter"/>
</dbReference>
<dbReference type="CDD" id="cd16935">
    <property type="entry name" value="HATPase_AgrC-ComD-like"/>
    <property type="match status" value="1"/>
</dbReference>
<evidence type="ECO:0000313" key="6">
    <source>
        <dbReference type="Proteomes" id="UP000477156"/>
    </source>
</evidence>
<dbReference type="PANTHER" id="PTHR40448">
    <property type="entry name" value="TWO-COMPONENT SENSOR HISTIDINE KINASE"/>
    <property type="match status" value="1"/>
</dbReference>
<accession>A0A6L8XVY3</accession>
<evidence type="ECO:0000313" key="7">
    <source>
        <dbReference type="Proteomes" id="UP000477285"/>
    </source>
</evidence>